<protein>
    <submittedName>
        <fullName evidence="8">Putative ubiquitin fusion degradation protein</fullName>
    </submittedName>
</protein>
<dbReference type="InterPro" id="IPR001293">
    <property type="entry name" value="Znf_TRAF"/>
</dbReference>
<dbReference type="GO" id="GO:0008270">
    <property type="term" value="F:zinc ion binding"/>
    <property type="evidence" value="ECO:0007669"/>
    <property type="project" value="UniProtKB-KW"/>
</dbReference>
<dbReference type="SUPFAM" id="SSF57850">
    <property type="entry name" value="RING/U-box"/>
    <property type="match status" value="1"/>
</dbReference>
<dbReference type="PROSITE" id="PS50145">
    <property type="entry name" value="ZF_TRAF"/>
    <property type="match status" value="2"/>
</dbReference>
<dbReference type="Gene3D" id="3.30.40.10">
    <property type="entry name" value="Zinc/RING finger domain, C3HC4 (zinc finger)"/>
    <property type="match status" value="2"/>
</dbReference>
<keyword evidence="3 4" id="KW-0862">Zinc</keyword>
<sequence length="481" mass="52934">MPPPNTPEEGVTAPSTRPASPLQAFAPSPHPNAANGCATPGDFGLLEIDYQALEYVGPVDETLLCPVCRTPFHAPITTSCGHTFCADCINRALEIQPVCPIDRRPLNKARDYHTLPLIVKDQLDRLKVKCPNRGCDYECSRDLLEGHYERHCEFTLVPCPDPQCNKRIARRDALPENGCMHQEVPCEYCDKIVLVSELEAHYDTDCTGATSDCPQCQGVVLRPLLEMHKAQVCPEGETNCKWRAAGCKVSGKRRVVQEHEQEGCMFEAVGRLMEQRAEDMKMMQDLNSRVQLLELRHRRRRDRRSDMAGAQVVDSPAGAMAAFSEFDVLPPIAENNTLAAASAEDYMLAQFERMEAQMDDLRKSLLDVDAHQSLSLLQQSAAINEQLAELSAKIGVLTLQTNWLLNITRHMQQRSNSSSGSSGGSGSSGPHNSSDSRGGRDGNNSRNLPRRGASSSDSGGLPRHLADRRGSVGRGENPPRL</sequence>
<dbReference type="PANTHER" id="PTHR10131:SF94">
    <property type="entry name" value="TNF RECEPTOR-ASSOCIATED FACTOR 4"/>
    <property type="match status" value="1"/>
</dbReference>
<dbReference type="OMA" id="PLTTICG"/>
<evidence type="ECO:0000256" key="3">
    <source>
        <dbReference type="ARBA" id="ARBA00022833"/>
    </source>
</evidence>
<dbReference type="PROSITE" id="PS50089">
    <property type="entry name" value="ZF_RING_2"/>
    <property type="match status" value="1"/>
</dbReference>
<keyword evidence="2 4" id="KW-0863">Zinc-finger</keyword>
<feature type="zinc finger region" description="TRAF-type" evidence="4">
    <location>
        <begin position="200"/>
        <end position="248"/>
    </location>
</feature>
<dbReference type="RefSeq" id="XP_006690704.1">
    <property type="nucleotide sequence ID" value="XM_006690641.1"/>
</dbReference>
<evidence type="ECO:0000259" key="6">
    <source>
        <dbReference type="PROSITE" id="PS50089"/>
    </source>
</evidence>
<evidence type="ECO:0000313" key="9">
    <source>
        <dbReference type="Proteomes" id="UP000008066"/>
    </source>
</evidence>
<keyword evidence="9" id="KW-1185">Reference proteome</keyword>
<feature type="zinc finger region" description="TRAF-type" evidence="4">
    <location>
        <begin position="147"/>
        <end position="189"/>
    </location>
</feature>
<dbReference type="SMART" id="SM00184">
    <property type="entry name" value="RING"/>
    <property type="match status" value="1"/>
</dbReference>
<dbReference type="SUPFAM" id="SSF49599">
    <property type="entry name" value="TRAF domain-like"/>
    <property type="match status" value="2"/>
</dbReference>
<dbReference type="EMBL" id="GL988032">
    <property type="protein sequence ID" value="EGS23462.1"/>
    <property type="molecule type" value="Genomic_DNA"/>
</dbReference>
<feature type="domain" description="TRAF-type" evidence="7">
    <location>
        <begin position="147"/>
        <end position="189"/>
    </location>
</feature>
<reference evidence="8 9" key="1">
    <citation type="journal article" date="2011" name="Cell">
        <title>Insight into structure and assembly of the nuclear pore complex by utilizing the genome of a eukaryotic thermophile.</title>
        <authorList>
            <person name="Amlacher S."/>
            <person name="Sarges P."/>
            <person name="Flemming D."/>
            <person name="van Noort V."/>
            <person name="Kunze R."/>
            <person name="Devos D.P."/>
            <person name="Arumugam M."/>
            <person name="Bork P."/>
            <person name="Hurt E."/>
        </authorList>
    </citation>
    <scope>NUCLEOTIDE SEQUENCE [LARGE SCALE GENOMIC DNA]</scope>
    <source>
        <strain evidence="9">DSM 1495 / CBS 144.50 / IMI 039719</strain>
    </source>
</reference>
<evidence type="ECO:0000256" key="5">
    <source>
        <dbReference type="SAM" id="MobiDB-lite"/>
    </source>
</evidence>
<feature type="region of interest" description="Disordered" evidence="5">
    <location>
        <begin position="411"/>
        <end position="481"/>
    </location>
</feature>
<evidence type="ECO:0000256" key="1">
    <source>
        <dbReference type="ARBA" id="ARBA00022723"/>
    </source>
</evidence>
<dbReference type="eggNOG" id="KOG0297">
    <property type="taxonomic scope" value="Eukaryota"/>
</dbReference>
<dbReference type="HOGENOM" id="CLU_019709_1_0_1"/>
<evidence type="ECO:0000256" key="4">
    <source>
        <dbReference type="PROSITE-ProRule" id="PRU00207"/>
    </source>
</evidence>
<dbReference type="KEGG" id="cthr:CTHT_0001550"/>
<keyword evidence="1 4" id="KW-0479">Metal-binding</keyword>
<dbReference type="InterPro" id="IPR001841">
    <property type="entry name" value="Znf_RING"/>
</dbReference>
<proteinExistence type="predicted"/>
<evidence type="ECO:0000259" key="7">
    <source>
        <dbReference type="PROSITE" id="PS50145"/>
    </source>
</evidence>
<organism evidence="9">
    <name type="scientific">Chaetomium thermophilum (strain DSM 1495 / CBS 144.50 / IMI 039719)</name>
    <name type="common">Thermochaetoides thermophila</name>
    <dbReference type="NCBI Taxonomy" id="759272"/>
    <lineage>
        <taxon>Eukaryota</taxon>
        <taxon>Fungi</taxon>
        <taxon>Dikarya</taxon>
        <taxon>Ascomycota</taxon>
        <taxon>Pezizomycotina</taxon>
        <taxon>Sordariomycetes</taxon>
        <taxon>Sordariomycetidae</taxon>
        <taxon>Sordariales</taxon>
        <taxon>Chaetomiaceae</taxon>
        <taxon>Thermochaetoides</taxon>
    </lineage>
</organism>
<name>G0RZ34_CHATD</name>
<evidence type="ECO:0000313" key="8">
    <source>
        <dbReference type="EMBL" id="EGS23462.1"/>
    </source>
</evidence>
<dbReference type="Proteomes" id="UP000008066">
    <property type="component" value="Unassembled WGS sequence"/>
</dbReference>
<dbReference type="PANTHER" id="PTHR10131">
    <property type="entry name" value="TNF RECEPTOR ASSOCIATED FACTOR"/>
    <property type="match status" value="1"/>
</dbReference>
<dbReference type="PROSITE" id="PS00518">
    <property type="entry name" value="ZF_RING_1"/>
    <property type="match status" value="1"/>
</dbReference>
<gene>
    <name evidence="8" type="ORF">CTHT_0001550</name>
</gene>
<dbReference type="InterPro" id="IPR017907">
    <property type="entry name" value="Znf_RING_CS"/>
</dbReference>
<dbReference type="AlphaFoldDB" id="G0RZ34"/>
<feature type="domain" description="RING-type" evidence="6">
    <location>
        <begin position="65"/>
        <end position="103"/>
    </location>
</feature>
<dbReference type="InterPro" id="IPR013083">
    <property type="entry name" value="Znf_RING/FYVE/PHD"/>
</dbReference>
<dbReference type="OrthoDB" id="1630758at2759"/>
<dbReference type="Pfam" id="PF13923">
    <property type="entry name" value="zf-C3HC4_2"/>
    <property type="match status" value="1"/>
</dbReference>
<feature type="compositionally biased region" description="Polar residues" evidence="5">
    <location>
        <begin position="442"/>
        <end position="458"/>
    </location>
</feature>
<dbReference type="STRING" id="759272.G0RZ34"/>
<evidence type="ECO:0000256" key="2">
    <source>
        <dbReference type="ARBA" id="ARBA00022771"/>
    </source>
</evidence>
<dbReference type="GeneID" id="18254193"/>
<accession>G0RZ34</accession>
<dbReference type="Pfam" id="PF02176">
    <property type="entry name" value="zf-TRAF"/>
    <property type="match status" value="1"/>
</dbReference>
<feature type="domain" description="TRAF-type" evidence="7">
    <location>
        <begin position="200"/>
        <end position="248"/>
    </location>
</feature>
<feature type="region of interest" description="Disordered" evidence="5">
    <location>
        <begin position="1"/>
        <end position="26"/>
    </location>
</feature>